<evidence type="ECO:0000313" key="2">
    <source>
        <dbReference type="EMBL" id="GAO06916.1"/>
    </source>
</evidence>
<organism evidence="2 3">
    <name type="scientific">Streptomyces lydicamycinicus</name>
    <dbReference type="NCBI Taxonomy" id="1546107"/>
    <lineage>
        <taxon>Bacteria</taxon>
        <taxon>Bacillati</taxon>
        <taxon>Actinomycetota</taxon>
        <taxon>Actinomycetes</taxon>
        <taxon>Kitasatosporales</taxon>
        <taxon>Streptomycetaceae</taxon>
        <taxon>Streptomyces</taxon>
    </lineage>
</organism>
<dbReference type="InterPro" id="IPR032708">
    <property type="entry name" value="McjB_C"/>
</dbReference>
<name>A0A0P4R2A5_9ACTN</name>
<dbReference type="InterPro" id="IPR053521">
    <property type="entry name" value="McjB-like"/>
</dbReference>
<comment type="caution">
    <text evidence="2">The sequence shown here is derived from an EMBL/GenBank/DDBJ whole genome shotgun (WGS) entry which is preliminary data.</text>
</comment>
<evidence type="ECO:0000259" key="1">
    <source>
        <dbReference type="Pfam" id="PF13471"/>
    </source>
</evidence>
<dbReference type="Pfam" id="PF13471">
    <property type="entry name" value="Transglut_core3"/>
    <property type="match status" value="1"/>
</dbReference>
<reference evidence="3" key="1">
    <citation type="submission" date="2014-09" db="EMBL/GenBank/DDBJ databases">
        <title>Whole genome shotgun sequence of Streptomyces sp. NBRC 110027.</title>
        <authorList>
            <person name="Komaki H."/>
            <person name="Ichikawa N."/>
            <person name="Katano-Makiyama Y."/>
            <person name="Hosoyama A."/>
            <person name="Hashimoto M."/>
            <person name="Uohara A."/>
            <person name="Kitahashi Y."/>
            <person name="Ohji S."/>
            <person name="Kimura A."/>
            <person name="Yamazoe A."/>
            <person name="Igarashi Y."/>
            <person name="Fujita N."/>
        </authorList>
    </citation>
    <scope>NUCLEOTIDE SEQUENCE [LARGE SCALE GENOMIC DNA]</scope>
    <source>
        <strain evidence="3">NBRC 110027</strain>
    </source>
</reference>
<dbReference type="NCBIfam" id="NF033537">
    <property type="entry name" value="lasso_biosyn_B2"/>
    <property type="match status" value="1"/>
</dbReference>
<dbReference type="EMBL" id="BBNO01000002">
    <property type="protein sequence ID" value="GAO06916.1"/>
    <property type="molecule type" value="Genomic_DNA"/>
</dbReference>
<reference evidence="2 3" key="2">
    <citation type="journal article" date="2015" name="Stand. Genomic Sci.">
        <title>Draft genome sequence of marine-derived Streptomyces sp. TP-A0598, a producer of anti-MRSA antibiotic lydicamycins.</title>
        <authorList>
            <person name="Komaki H."/>
            <person name="Ichikawa N."/>
            <person name="Hosoyama A."/>
            <person name="Fujita N."/>
            <person name="Igarashi Y."/>
        </authorList>
    </citation>
    <scope>NUCLEOTIDE SEQUENCE [LARGE SCALE GENOMIC DNA]</scope>
    <source>
        <strain evidence="2 3">NBRC 110027</strain>
    </source>
</reference>
<evidence type="ECO:0000313" key="3">
    <source>
        <dbReference type="Proteomes" id="UP000048965"/>
    </source>
</evidence>
<gene>
    <name evidence="2" type="ORF">TPA0598_02_01540</name>
</gene>
<dbReference type="RefSeq" id="WP_042150486.1">
    <property type="nucleotide sequence ID" value="NZ_BBNO01000002.1"/>
</dbReference>
<dbReference type="AlphaFoldDB" id="A0A0P4R2A5"/>
<sequence>MSLPVALSERRRLPLHRRLLPLLAVGIARLLAKAKPARLRKVLEFARRGAPPATPDQALAARDAVVSVSLRCAGQGCLQRSIATALLCRAHGTWPTWCTGIRTHPFAAHAWVEAHNHPIGEPHPKGHYKPLIAIPAVGVGGGEREEGAAA</sequence>
<feature type="domain" description="Microcin J25-processing protein McjB C-terminal" evidence="1">
    <location>
        <begin position="22"/>
        <end position="132"/>
    </location>
</feature>
<keyword evidence="3" id="KW-1185">Reference proteome</keyword>
<dbReference type="OrthoDB" id="583768at2"/>
<accession>A0A0P4R2A5</accession>
<protein>
    <recommendedName>
        <fullName evidence="1">Microcin J25-processing protein McjB C-terminal domain-containing protein</fullName>
    </recommendedName>
</protein>
<dbReference type="Proteomes" id="UP000048965">
    <property type="component" value="Unassembled WGS sequence"/>
</dbReference>
<proteinExistence type="predicted"/>